<dbReference type="InterPro" id="IPR000859">
    <property type="entry name" value="CUB_dom"/>
</dbReference>
<evidence type="ECO:0000259" key="4">
    <source>
        <dbReference type="PROSITE" id="PS01180"/>
    </source>
</evidence>
<dbReference type="EMBL" id="CAXIEN010000101">
    <property type="protein sequence ID" value="CAL1277310.1"/>
    <property type="molecule type" value="Genomic_DNA"/>
</dbReference>
<evidence type="ECO:0000256" key="2">
    <source>
        <dbReference type="PROSITE-ProRule" id="PRU00059"/>
    </source>
</evidence>
<dbReference type="PANTHER" id="PTHR47537">
    <property type="entry name" value="CUBILIN"/>
    <property type="match status" value="1"/>
</dbReference>
<dbReference type="AlphaFoldDB" id="A0AAV2A055"/>
<dbReference type="SMART" id="SM00042">
    <property type="entry name" value="CUB"/>
    <property type="match status" value="2"/>
</dbReference>
<dbReference type="InterPro" id="IPR002172">
    <property type="entry name" value="LDrepeatLR_classA_rpt"/>
</dbReference>
<dbReference type="GO" id="GO:0005886">
    <property type="term" value="C:plasma membrane"/>
    <property type="evidence" value="ECO:0007669"/>
    <property type="project" value="TreeGrafter"/>
</dbReference>
<reference evidence="5 6" key="1">
    <citation type="submission" date="2024-04" db="EMBL/GenBank/DDBJ databases">
        <authorList>
            <person name="Rising A."/>
            <person name="Reimegard J."/>
            <person name="Sonavane S."/>
            <person name="Akerstrom W."/>
            <person name="Nylinder S."/>
            <person name="Hedman E."/>
            <person name="Kallberg Y."/>
        </authorList>
    </citation>
    <scope>NUCLEOTIDE SEQUENCE [LARGE SCALE GENOMIC DNA]</scope>
</reference>
<comment type="caution">
    <text evidence="2">Lacks conserved residue(s) required for the propagation of feature annotation.</text>
</comment>
<proteinExistence type="predicted"/>
<protein>
    <recommendedName>
        <fullName evidence="4">CUB domain-containing protein</fullName>
    </recommendedName>
</protein>
<accession>A0AAV2A055</accession>
<keyword evidence="3" id="KW-1133">Transmembrane helix</keyword>
<dbReference type="InterPro" id="IPR035914">
    <property type="entry name" value="Sperma_CUB_dom_sf"/>
</dbReference>
<dbReference type="InterPro" id="IPR053207">
    <property type="entry name" value="Non-NMDA_GluR_Accessory"/>
</dbReference>
<dbReference type="CDD" id="cd00041">
    <property type="entry name" value="CUB"/>
    <property type="match status" value="2"/>
</dbReference>
<keyword evidence="3" id="KW-0472">Membrane</keyword>
<evidence type="ECO:0000256" key="3">
    <source>
        <dbReference type="SAM" id="Phobius"/>
    </source>
</evidence>
<dbReference type="SUPFAM" id="SSF49854">
    <property type="entry name" value="Spermadhesin, CUB domain"/>
    <property type="match status" value="2"/>
</dbReference>
<keyword evidence="1" id="KW-1015">Disulfide bond</keyword>
<feature type="transmembrane region" description="Helical" evidence="3">
    <location>
        <begin position="387"/>
        <end position="409"/>
    </location>
</feature>
<dbReference type="CDD" id="cd00112">
    <property type="entry name" value="LDLa"/>
    <property type="match status" value="1"/>
</dbReference>
<evidence type="ECO:0000256" key="1">
    <source>
        <dbReference type="ARBA" id="ARBA00023157"/>
    </source>
</evidence>
<dbReference type="Proteomes" id="UP001497382">
    <property type="component" value="Unassembled WGS sequence"/>
</dbReference>
<dbReference type="Pfam" id="PF00431">
    <property type="entry name" value="CUB"/>
    <property type="match status" value="2"/>
</dbReference>
<feature type="domain" description="CUB" evidence="4">
    <location>
        <begin position="196"/>
        <end position="325"/>
    </location>
</feature>
<name>A0AAV2A055_9ARAC</name>
<feature type="domain" description="CUB" evidence="4">
    <location>
        <begin position="61"/>
        <end position="179"/>
    </location>
</feature>
<organism evidence="5 6">
    <name type="scientific">Larinioides sclopetarius</name>
    <dbReference type="NCBI Taxonomy" id="280406"/>
    <lineage>
        <taxon>Eukaryota</taxon>
        <taxon>Metazoa</taxon>
        <taxon>Ecdysozoa</taxon>
        <taxon>Arthropoda</taxon>
        <taxon>Chelicerata</taxon>
        <taxon>Arachnida</taxon>
        <taxon>Araneae</taxon>
        <taxon>Araneomorphae</taxon>
        <taxon>Entelegynae</taxon>
        <taxon>Araneoidea</taxon>
        <taxon>Araneidae</taxon>
        <taxon>Larinioides</taxon>
    </lineage>
</organism>
<dbReference type="Gene3D" id="2.60.120.290">
    <property type="entry name" value="Spermadhesin, CUB domain"/>
    <property type="match status" value="2"/>
</dbReference>
<dbReference type="PROSITE" id="PS01180">
    <property type="entry name" value="CUB"/>
    <property type="match status" value="2"/>
</dbReference>
<gene>
    <name evidence="5" type="ORF">LARSCL_LOCUS9158</name>
</gene>
<keyword evidence="3" id="KW-0812">Transmembrane</keyword>
<sequence length="470" mass="54006">MRESGSQAETSVASTSRLFCNFHDTFNRWLPVWAAMRVSERRLVQYPVLMLIYYSEALARCLFQFDSKISKLGNFSSPDYPNNYSRNAECFYYFRGHQFETLKLVFFIFDLEPPYSKGCLTDYVDISTITASNVKELVGRYCGTKIDTPLLSMHPKAEIIFRSNHIIQHKGFYGMYEFKDEKTIPPPNSTASIEGCGGTETGVGGIIYSPGYPHAFPKDVDCVWLIRVENNKHIYIRILELQLYGSIANCADVELSIYDGYSSFTFNPEIMKKYCGDLKYYKNVEERTQMSKRNRLLIRFKTKVTSEQRGTADKIIGFKLVWTAVGFEFYEKCDQHICRESHYCLNSATTVCNVMPQYCIDKSLVCDGLPNCSEDDYTDEEKCHLPLVAACSGALIFLIMIVCTVYYVYRGKRQRFQREALALQLRQLEHSPSSIGRGPPFYPQPSDCSIHGHLSDDSFEVNYKRYPTVV</sequence>
<keyword evidence="6" id="KW-1185">Reference proteome</keyword>
<comment type="caution">
    <text evidence="5">The sequence shown here is derived from an EMBL/GenBank/DDBJ whole genome shotgun (WGS) entry which is preliminary data.</text>
</comment>
<dbReference type="PANTHER" id="PTHR47537:SF2">
    <property type="entry name" value="CUBILIN"/>
    <property type="match status" value="1"/>
</dbReference>
<evidence type="ECO:0000313" key="6">
    <source>
        <dbReference type="Proteomes" id="UP001497382"/>
    </source>
</evidence>
<evidence type="ECO:0000313" key="5">
    <source>
        <dbReference type="EMBL" id="CAL1277310.1"/>
    </source>
</evidence>